<keyword evidence="1" id="KW-0802">TPR repeat</keyword>
<evidence type="ECO:0000259" key="3">
    <source>
        <dbReference type="Pfam" id="PF00656"/>
    </source>
</evidence>
<gene>
    <name evidence="4" type="ORF">LEM8419_00422</name>
</gene>
<dbReference type="PROSITE" id="PS00018">
    <property type="entry name" value="EF_HAND_1"/>
    <property type="match status" value="1"/>
</dbReference>
<dbReference type="Pfam" id="PF00656">
    <property type="entry name" value="Peptidase_C14"/>
    <property type="match status" value="1"/>
</dbReference>
<accession>A0ABM9AXG0</accession>
<keyword evidence="5" id="KW-1185">Reference proteome</keyword>
<dbReference type="InterPro" id="IPR019734">
    <property type="entry name" value="TPR_rpt"/>
</dbReference>
<feature type="domain" description="Peptidase C14 caspase" evidence="3">
    <location>
        <begin position="29"/>
        <end position="262"/>
    </location>
</feature>
<dbReference type="Pfam" id="PF13181">
    <property type="entry name" value="TPR_8"/>
    <property type="match status" value="1"/>
</dbReference>
<dbReference type="Pfam" id="PF14559">
    <property type="entry name" value="TPR_19"/>
    <property type="match status" value="1"/>
</dbReference>
<dbReference type="InterPro" id="IPR011990">
    <property type="entry name" value="TPR-like_helical_dom_sf"/>
</dbReference>
<dbReference type="Gene3D" id="1.25.40.10">
    <property type="entry name" value="Tetratricopeptide repeat domain"/>
    <property type="match status" value="3"/>
</dbReference>
<proteinExistence type="predicted"/>
<evidence type="ECO:0000256" key="1">
    <source>
        <dbReference type="PROSITE-ProRule" id="PRU00339"/>
    </source>
</evidence>
<feature type="signal peptide" evidence="2">
    <location>
        <begin position="1"/>
        <end position="17"/>
    </location>
</feature>
<dbReference type="InterPro" id="IPR029030">
    <property type="entry name" value="Caspase-like_dom_sf"/>
</dbReference>
<feature type="chain" id="PRO_5045310624" description="Peptidase C14 caspase domain-containing protein" evidence="2">
    <location>
        <begin position="18"/>
        <end position="803"/>
    </location>
</feature>
<name>A0ABM9AXG0_9BACT</name>
<protein>
    <recommendedName>
        <fullName evidence="3">Peptidase C14 caspase domain-containing protein</fullName>
    </recommendedName>
</protein>
<evidence type="ECO:0000256" key="2">
    <source>
        <dbReference type="SAM" id="SignalP"/>
    </source>
</evidence>
<comment type="caution">
    <text evidence="4">The sequence shown here is derived from an EMBL/GenBank/DDBJ whole genome shotgun (WGS) entry which is preliminary data.</text>
</comment>
<dbReference type="InterPro" id="IPR052384">
    <property type="entry name" value="TMTC_O-mannosyltransferase"/>
</dbReference>
<dbReference type="Gene3D" id="3.40.50.1460">
    <property type="match status" value="1"/>
</dbReference>
<dbReference type="PANTHER" id="PTHR44216">
    <property type="entry name" value="PROTEIN O-MANNOSYL-TRANSFERASE TMTC2"/>
    <property type="match status" value="1"/>
</dbReference>
<sequence>MTALAPIRLLCWVFALACLTLPLRSQPSAVVIGIADFQDPHITDLAYADDDARAFADYLQDPTEGQVPADRVRLLTDSSATLAAIQSALAWQLTVAAADEPTYLYVATHGDVEASQASQSGYLLAHDTPRNNYDLLALSVDYLNAHLAALSARGALPVLVTDACHAGTLAGNAVAGKELTTTLLMQRQQDEVRILSCQPYELSREGPQWGGGRGAFSYYLVSGMQGAADEDRDRQIDLYELERFVQERVSADTDREQHPELSGGRKDLVLLHLPAGDQQQYIEARTVALEQRLEEAVLALAPPEAQRDYVRFRRAVDAGALLEPGERSALTYYRRLRSEPALLALRGLLDDRMTVPLLDSVQQALVAYLDSDPQELAARERIDDKYRIFPRYLAAAAGILGPDDPRIPGIRAKEAYFQGLILRLETDRLGGVDTSYRRALTYLTEATDLEPEAAYHHNELGLLHLRLGGMRDAYGSFYRATQLAPTWALPYSNLGILLKQLNPKTNFQQAAQYFDRATTLKPDLASAYMNFGNLLLVSGRRDSAELLLRQALALHPDDTYIRYNLAYLLGQDSSRLDTALALFAAVIQDDRDAPTQLAKNHYESGRIHALRGDIEAAEDQLRQAIALDPADPRAYARLREALVAADEAQRATIYYTELITTRPDQPHGYLHLALLDTTATEWLRRLRTASLPDSVATDLATRLGFSFYWSGHYSQAEAALRLAISDKDSYTARFNLSAFLAATGQQKKALAAVRDTLRVSSDGPMLTTYCERYASDVDFAQLRATEGFRKLTEKYCGQVPAPD</sequence>
<evidence type="ECO:0000313" key="4">
    <source>
        <dbReference type="EMBL" id="CAH0999126.1"/>
    </source>
</evidence>
<dbReference type="SUPFAM" id="SSF48452">
    <property type="entry name" value="TPR-like"/>
    <property type="match status" value="1"/>
</dbReference>
<dbReference type="InterPro" id="IPR011600">
    <property type="entry name" value="Pept_C14_caspase"/>
</dbReference>
<dbReference type="InterPro" id="IPR018247">
    <property type="entry name" value="EF_Hand_1_Ca_BS"/>
</dbReference>
<organism evidence="4 5">
    <name type="scientific">Neolewinella maritima</name>
    <dbReference type="NCBI Taxonomy" id="1383882"/>
    <lineage>
        <taxon>Bacteria</taxon>
        <taxon>Pseudomonadati</taxon>
        <taxon>Bacteroidota</taxon>
        <taxon>Saprospiria</taxon>
        <taxon>Saprospirales</taxon>
        <taxon>Lewinellaceae</taxon>
        <taxon>Neolewinella</taxon>
    </lineage>
</organism>
<dbReference type="SMART" id="SM00028">
    <property type="entry name" value="TPR"/>
    <property type="match status" value="6"/>
</dbReference>
<keyword evidence="2" id="KW-0732">Signal</keyword>
<dbReference type="Proteomes" id="UP000837803">
    <property type="component" value="Unassembled WGS sequence"/>
</dbReference>
<dbReference type="PROSITE" id="PS50005">
    <property type="entry name" value="TPR"/>
    <property type="match status" value="2"/>
</dbReference>
<feature type="repeat" description="TPR" evidence="1">
    <location>
        <begin position="598"/>
        <end position="631"/>
    </location>
</feature>
<dbReference type="Pfam" id="PF13432">
    <property type="entry name" value="TPR_16"/>
    <property type="match status" value="1"/>
</dbReference>
<dbReference type="RefSeq" id="WP_238749323.1">
    <property type="nucleotide sequence ID" value="NZ_CAKLPZ010000001.1"/>
</dbReference>
<reference evidence="4" key="1">
    <citation type="submission" date="2021-12" db="EMBL/GenBank/DDBJ databases">
        <authorList>
            <person name="Rodrigo-Torres L."/>
            <person name="Arahal R. D."/>
            <person name="Lucena T."/>
        </authorList>
    </citation>
    <scope>NUCLEOTIDE SEQUENCE</scope>
    <source>
        <strain evidence="4">CECT 8419</strain>
    </source>
</reference>
<dbReference type="SUPFAM" id="SSF52129">
    <property type="entry name" value="Caspase-like"/>
    <property type="match status" value="1"/>
</dbReference>
<dbReference type="EMBL" id="CAKLPZ010000001">
    <property type="protein sequence ID" value="CAH0999126.1"/>
    <property type="molecule type" value="Genomic_DNA"/>
</dbReference>
<evidence type="ECO:0000313" key="5">
    <source>
        <dbReference type="Proteomes" id="UP000837803"/>
    </source>
</evidence>
<feature type="repeat" description="TPR" evidence="1">
    <location>
        <begin position="525"/>
        <end position="558"/>
    </location>
</feature>
<dbReference type="PANTHER" id="PTHR44216:SF3">
    <property type="entry name" value="PROTEIN O-MANNOSYL-TRANSFERASE TMTC2"/>
    <property type="match status" value="1"/>
</dbReference>